<feature type="transmembrane region" description="Helical" evidence="2">
    <location>
        <begin position="342"/>
        <end position="365"/>
    </location>
</feature>
<dbReference type="EMBL" id="HBJA01140347">
    <property type="protein sequence ID" value="CAE0836933.1"/>
    <property type="molecule type" value="Transcribed_RNA"/>
</dbReference>
<feature type="transmembrane region" description="Helical" evidence="2">
    <location>
        <begin position="385"/>
        <end position="405"/>
    </location>
</feature>
<accession>A0A7S4LLF7</accession>
<feature type="transmembrane region" description="Helical" evidence="2">
    <location>
        <begin position="464"/>
        <end position="483"/>
    </location>
</feature>
<feature type="transmembrane region" description="Helical" evidence="2">
    <location>
        <begin position="597"/>
        <end position="617"/>
    </location>
</feature>
<feature type="region of interest" description="Disordered" evidence="1">
    <location>
        <begin position="104"/>
        <end position="165"/>
    </location>
</feature>
<feature type="compositionally biased region" description="Polar residues" evidence="1">
    <location>
        <begin position="132"/>
        <end position="143"/>
    </location>
</feature>
<feature type="transmembrane region" description="Helical" evidence="2">
    <location>
        <begin position="561"/>
        <end position="585"/>
    </location>
</feature>
<keyword evidence="2" id="KW-0472">Membrane</keyword>
<keyword evidence="2" id="KW-1133">Transmembrane helix</keyword>
<organism evidence="3">
    <name type="scientific">Eutreptiella gymnastica</name>
    <dbReference type="NCBI Taxonomy" id="73025"/>
    <lineage>
        <taxon>Eukaryota</taxon>
        <taxon>Discoba</taxon>
        <taxon>Euglenozoa</taxon>
        <taxon>Euglenida</taxon>
        <taxon>Spirocuta</taxon>
        <taxon>Euglenophyceae</taxon>
        <taxon>Eutreptiales</taxon>
        <taxon>Eutreptiaceae</taxon>
        <taxon>Eutreptiella</taxon>
    </lineage>
</organism>
<protein>
    <recommendedName>
        <fullName evidence="4">EamA domain-containing protein</fullName>
    </recommendedName>
</protein>
<feature type="transmembrane region" description="Helical" evidence="2">
    <location>
        <begin position="495"/>
        <end position="515"/>
    </location>
</feature>
<feature type="transmembrane region" description="Helical" evidence="2">
    <location>
        <begin position="306"/>
        <end position="330"/>
    </location>
</feature>
<reference evidence="3" key="1">
    <citation type="submission" date="2021-01" db="EMBL/GenBank/DDBJ databases">
        <authorList>
            <person name="Corre E."/>
            <person name="Pelletier E."/>
            <person name="Niang G."/>
            <person name="Scheremetjew M."/>
            <person name="Finn R."/>
            <person name="Kale V."/>
            <person name="Holt S."/>
            <person name="Cochrane G."/>
            <person name="Meng A."/>
            <person name="Brown T."/>
            <person name="Cohen L."/>
        </authorList>
    </citation>
    <scope>NUCLEOTIDE SEQUENCE</scope>
    <source>
        <strain evidence="3">CCMP1594</strain>
    </source>
</reference>
<feature type="transmembrane region" description="Helical" evidence="2">
    <location>
        <begin position="536"/>
        <end position="555"/>
    </location>
</feature>
<proteinExistence type="predicted"/>
<feature type="region of interest" description="Disordered" evidence="1">
    <location>
        <begin position="61"/>
        <end position="90"/>
    </location>
</feature>
<feature type="transmembrane region" description="Helical" evidence="2">
    <location>
        <begin position="436"/>
        <end position="455"/>
    </location>
</feature>
<gene>
    <name evidence="3" type="ORF">EGYM00163_LOCUS48302</name>
</gene>
<dbReference type="PANTHER" id="PTHR22911">
    <property type="entry name" value="ACYL-MALONYL CONDENSING ENZYME-RELATED"/>
    <property type="match status" value="1"/>
</dbReference>
<evidence type="ECO:0000313" key="3">
    <source>
        <dbReference type="EMBL" id="CAE0836933.1"/>
    </source>
</evidence>
<evidence type="ECO:0000256" key="1">
    <source>
        <dbReference type="SAM" id="MobiDB-lite"/>
    </source>
</evidence>
<sequence>MSLQNVHSNVFGASGSSAASGIQTPVDHVPIMKVDLDVVCDRLNVSTREFVKKLGEGIDKFNIGDPPGSPKSTAMGFGHQDPPLTPGRSPQILSSLMGSQSGRSLLWSRGGSPAASPPMSPGGGFGFIMKQKSGSLTPASGTPPSEKAPLLSSGTYGPVEPHSHRSGDARVVEFLSKEWQLPRARASSYSGMYGVMSYGDEEDYGAAHRSLNASGEWGRATSFSGRSSHLLTDPSLLHQSAFIIPTTDDGPAVVAVPQFPEKQPLKKRLRLPKIPPEISKVELLQRMDTVSHTPRVYLIVNFARPFFGWFILVAGITMMATVGPISNEILALQVDGRQVSGFLLGSWNAQGLVICFGLWAVVSVIMGDWTEATVRYFFSLKGLTLMMVSGVISGAGSGCWTLSFAHTSVEQSYLFNSFHPTLIILCRLLSLKPVFMGEAVGLALGLLGAIISAFTHDDKHTSKLYGDGLAFMSSISLCFYLIASKQVRPHVPLPAMLTVVVLFSAITQTAMAMAVQPTITLDDNPATGVFGYLHPAYFNWWCFMLIVTAIGQAGYIGALKYLTAVVVSICMTMEPAMAIVVQNMIRYVIGQDIRWPSEVAVIGGLIIVLGSVTVSYFSKHHQDGVEVDVTAEAETIAYTDQSGAHYAVFDEEHHASWRPA</sequence>
<dbReference type="AlphaFoldDB" id="A0A7S4LLF7"/>
<evidence type="ECO:0000256" key="2">
    <source>
        <dbReference type="SAM" id="Phobius"/>
    </source>
</evidence>
<dbReference type="GO" id="GO:0016020">
    <property type="term" value="C:membrane"/>
    <property type="evidence" value="ECO:0007669"/>
    <property type="project" value="TreeGrafter"/>
</dbReference>
<evidence type="ECO:0008006" key="4">
    <source>
        <dbReference type="Google" id="ProtNLM"/>
    </source>
</evidence>
<dbReference type="PANTHER" id="PTHR22911:SF76">
    <property type="entry name" value="EAMA DOMAIN-CONTAINING PROTEIN"/>
    <property type="match status" value="1"/>
</dbReference>
<keyword evidence="2" id="KW-0812">Transmembrane</keyword>
<name>A0A7S4LLF7_9EUGL</name>
<feature type="compositionally biased region" description="Low complexity" evidence="1">
    <location>
        <begin position="104"/>
        <end position="114"/>
    </location>
</feature>